<dbReference type="KEGG" id="samy:DB32_007371"/>
<sequence length="101" mass="10607">MSKRDMWIGIAVGAGAVLAAPLVLPVAGAIARPLVRETIKLGFVVAELARERGAVALEALEDLIAEAREDARIAIEAREEPRGRGARRGGDGARQRGAEPS</sequence>
<evidence type="ECO:0000313" key="3">
    <source>
        <dbReference type="Proteomes" id="UP000034883"/>
    </source>
</evidence>
<keyword evidence="3" id="KW-1185">Reference proteome</keyword>
<evidence type="ECO:0000313" key="2">
    <source>
        <dbReference type="EMBL" id="AKF10222.1"/>
    </source>
</evidence>
<feature type="region of interest" description="Disordered" evidence="1">
    <location>
        <begin position="76"/>
        <end position="101"/>
    </location>
</feature>
<dbReference type="Proteomes" id="UP000034883">
    <property type="component" value="Chromosome"/>
</dbReference>
<reference evidence="2 3" key="1">
    <citation type="submission" date="2015-03" db="EMBL/GenBank/DDBJ databases">
        <title>Genome assembly of Sandaracinus amylolyticus DSM 53668.</title>
        <authorList>
            <person name="Sharma G."/>
            <person name="Subramanian S."/>
        </authorList>
    </citation>
    <scope>NUCLEOTIDE SEQUENCE [LARGE SCALE GENOMIC DNA]</scope>
    <source>
        <strain evidence="2 3">DSM 53668</strain>
    </source>
</reference>
<proteinExistence type="predicted"/>
<dbReference type="STRING" id="927083.DB32_007371"/>
<dbReference type="RefSeq" id="WP_205627104.1">
    <property type="nucleotide sequence ID" value="NZ_CP011125.1"/>
</dbReference>
<evidence type="ECO:0008006" key="4">
    <source>
        <dbReference type="Google" id="ProtNLM"/>
    </source>
</evidence>
<dbReference type="EMBL" id="CP011125">
    <property type="protein sequence ID" value="AKF10222.1"/>
    <property type="molecule type" value="Genomic_DNA"/>
</dbReference>
<accession>A0A0F6YNB8</accession>
<dbReference type="AlphaFoldDB" id="A0A0F6YNB8"/>
<evidence type="ECO:0000256" key="1">
    <source>
        <dbReference type="SAM" id="MobiDB-lite"/>
    </source>
</evidence>
<gene>
    <name evidence="2" type="ORF">DB32_007371</name>
</gene>
<organism evidence="2 3">
    <name type="scientific">Sandaracinus amylolyticus</name>
    <dbReference type="NCBI Taxonomy" id="927083"/>
    <lineage>
        <taxon>Bacteria</taxon>
        <taxon>Pseudomonadati</taxon>
        <taxon>Myxococcota</taxon>
        <taxon>Polyangia</taxon>
        <taxon>Polyangiales</taxon>
        <taxon>Sandaracinaceae</taxon>
        <taxon>Sandaracinus</taxon>
    </lineage>
</organism>
<protein>
    <recommendedName>
        <fullName evidence="4">DUF5132 domain-containing protein</fullName>
    </recommendedName>
</protein>
<name>A0A0F6YNB8_9BACT</name>